<dbReference type="Pfam" id="PF02769">
    <property type="entry name" value="AIRS_C"/>
    <property type="match status" value="1"/>
</dbReference>
<feature type="binding site" evidence="1">
    <location>
        <position position="316"/>
    </location>
    <ligand>
        <name>substrate</name>
    </ligand>
</feature>
<feature type="domain" description="PurM-like C-terminal" evidence="4">
    <location>
        <begin position="155"/>
        <end position="266"/>
    </location>
</feature>
<dbReference type="SUPFAM" id="SSF56042">
    <property type="entry name" value="PurM C-terminal domain-like"/>
    <property type="match status" value="1"/>
</dbReference>
<dbReference type="UniPathway" id="UPA00060">
    <property type="reaction ID" value="UER00142"/>
</dbReference>
<evidence type="ECO:0000313" key="6">
    <source>
        <dbReference type="Proteomes" id="UP000249432"/>
    </source>
</evidence>
<comment type="similarity">
    <text evidence="1">Belongs to the thiamine-monophosphate kinase family.</text>
</comment>
<comment type="pathway">
    <text evidence="1">Cofactor biosynthesis; thiamine diphosphate biosynthesis; thiamine diphosphate from thiamine phosphate: step 1/1.</text>
</comment>
<feature type="binding site" evidence="1">
    <location>
        <position position="47"/>
    </location>
    <ligand>
        <name>Mg(2+)</name>
        <dbReference type="ChEBI" id="CHEBI:18420"/>
        <label>1</label>
    </ligand>
</feature>
<dbReference type="EC" id="2.7.4.16" evidence="1"/>
<dbReference type="SUPFAM" id="SSF55326">
    <property type="entry name" value="PurM N-terminal domain-like"/>
    <property type="match status" value="1"/>
</dbReference>
<feature type="binding site" evidence="1">
    <location>
        <position position="222"/>
    </location>
    <ligand>
        <name>ATP</name>
        <dbReference type="ChEBI" id="CHEBI:30616"/>
    </ligand>
</feature>
<dbReference type="GO" id="GO:0009030">
    <property type="term" value="F:thiamine-phosphate kinase activity"/>
    <property type="evidence" value="ECO:0007669"/>
    <property type="project" value="UniProtKB-UniRule"/>
</dbReference>
<organism evidence="5 6">
    <name type="scientific">Corynebacterium kroppenstedtii</name>
    <dbReference type="NCBI Taxonomy" id="161879"/>
    <lineage>
        <taxon>Bacteria</taxon>
        <taxon>Bacillati</taxon>
        <taxon>Actinomycetota</taxon>
        <taxon>Actinomycetes</taxon>
        <taxon>Mycobacteriales</taxon>
        <taxon>Corynebacteriaceae</taxon>
        <taxon>Corynebacterium</taxon>
    </lineage>
</organism>
<dbReference type="Proteomes" id="UP000249432">
    <property type="component" value="Unassembled WGS sequence"/>
</dbReference>
<dbReference type="CDD" id="cd02194">
    <property type="entry name" value="ThiL"/>
    <property type="match status" value="1"/>
</dbReference>
<dbReference type="InterPro" id="IPR010918">
    <property type="entry name" value="PurM-like_C_dom"/>
</dbReference>
<feature type="binding site" evidence="1">
    <location>
        <position position="45"/>
    </location>
    <ligand>
        <name>Mg(2+)</name>
        <dbReference type="ChEBI" id="CHEBI:18420"/>
        <label>4</label>
    </ligand>
</feature>
<feature type="binding site" evidence="1">
    <location>
        <position position="124"/>
    </location>
    <ligand>
        <name>Mg(2+)</name>
        <dbReference type="ChEBI" id="CHEBI:18420"/>
        <label>1</label>
    </ligand>
</feature>
<dbReference type="GO" id="GO:0005524">
    <property type="term" value="F:ATP binding"/>
    <property type="evidence" value="ECO:0007669"/>
    <property type="project" value="UniProtKB-UniRule"/>
</dbReference>
<comment type="caution">
    <text evidence="1">Lacks conserved residue(s) required for the propagation of feature annotation.</text>
</comment>
<dbReference type="Gene3D" id="3.30.1330.10">
    <property type="entry name" value="PurM-like, N-terminal domain"/>
    <property type="match status" value="1"/>
</dbReference>
<dbReference type="InterPro" id="IPR036676">
    <property type="entry name" value="PurM-like_C_sf"/>
</dbReference>
<comment type="caution">
    <text evidence="5">The sequence shown here is derived from an EMBL/GenBank/DDBJ whole genome shotgun (WGS) entry which is preliminary data.</text>
</comment>
<evidence type="ECO:0000256" key="2">
    <source>
        <dbReference type="SAM" id="MobiDB-lite"/>
    </source>
</evidence>
<evidence type="ECO:0000256" key="1">
    <source>
        <dbReference type="HAMAP-Rule" id="MF_02128"/>
    </source>
</evidence>
<keyword evidence="1" id="KW-0067">ATP-binding</keyword>
<dbReference type="GO" id="GO:0000287">
    <property type="term" value="F:magnesium ion binding"/>
    <property type="evidence" value="ECO:0007669"/>
    <property type="project" value="UniProtKB-UniRule"/>
</dbReference>
<comment type="miscellaneous">
    <text evidence="1">Reaction mechanism of ThiL seems to utilize a direct, inline transfer of the gamma-phosphate of ATP to TMP rather than a phosphorylated enzyme intermediate.</text>
</comment>
<dbReference type="PIRSF" id="PIRSF005303">
    <property type="entry name" value="Thiam_monoph_kin"/>
    <property type="match status" value="1"/>
</dbReference>
<dbReference type="InterPro" id="IPR036921">
    <property type="entry name" value="PurM-like_N_sf"/>
</dbReference>
<feature type="region of interest" description="Disordered" evidence="2">
    <location>
        <begin position="301"/>
        <end position="332"/>
    </location>
</feature>
<feature type="binding site" evidence="1">
    <location>
        <begin position="123"/>
        <end position="124"/>
    </location>
    <ligand>
        <name>ATP</name>
        <dbReference type="ChEBI" id="CHEBI:30616"/>
    </ligand>
</feature>
<feature type="binding site" evidence="1">
    <location>
        <position position="220"/>
    </location>
    <ligand>
        <name>Mg(2+)</name>
        <dbReference type="ChEBI" id="CHEBI:18420"/>
        <label>3</label>
    </ligand>
</feature>
<feature type="binding site" evidence="1">
    <location>
        <position position="29"/>
    </location>
    <ligand>
        <name>Mg(2+)</name>
        <dbReference type="ChEBI" id="CHEBI:18420"/>
        <label>4</label>
    </ligand>
</feature>
<keyword evidence="1" id="KW-0460">Magnesium</keyword>
<gene>
    <name evidence="1" type="primary">thiL</name>
    <name evidence="5" type="ORF">DI525_02880</name>
</gene>
<dbReference type="AlphaFoldDB" id="A0A2W5SVX5"/>
<dbReference type="Gene3D" id="3.90.650.10">
    <property type="entry name" value="PurM-like C-terminal domain"/>
    <property type="match status" value="1"/>
</dbReference>
<keyword evidence="1" id="KW-0479">Metal-binding</keyword>
<feature type="binding site" evidence="1">
    <location>
        <position position="223"/>
    </location>
    <ligand>
        <name>Mg(2+)</name>
        <dbReference type="ChEBI" id="CHEBI:18420"/>
        <label>5</label>
    </ligand>
</feature>
<dbReference type="PANTHER" id="PTHR30270:SF0">
    <property type="entry name" value="THIAMINE-MONOPHOSPHATE KINASE"/>
    <property type="match status" value="1"/>
</dbReference>
<feature type="binding site" evidence="1">
    <location>
        <position position="76"/>
    </location>
    <ligand>
        <name>Mg(2+)</name>
        <dbReference type="ChEBI" id="CHEBI:18420"/>
        <label>3</label>
    </ligand>
</feature>
<keyword evidence="1" id="KW-0547">Nucleotide-binding</keyword>
<dbReference type="RefSeq" id="WP_303734299.1">
    <property type="nucleotide sequence ID" value="NZ_CAKZHK010000009.1"/>
</dbReference>
<dbReference type="InterPro" id="IPR006283">
    <property type="entry name" value="ThiL-like"/>
</dbReference>
<proteinExistence type="inferred from homology"/>
<protein>
    <recommendedName>
        <fullName evidence="1">Thiamine-monophosphate kinase</fullName>
        <shortName evidence="1">TMP kinase</shortName>
        <shortName evidence="1">Thiamine-phosphate kinase</shortName>
        <ecNumber evidence="1">2.7.4.16</ecNumber>
    </recommendedName>
</protein>
<keyword evidence="1" id="KW-0784">Thiamine biosynthesis</keyword>
<sequence length="332" mass="34708">MGQPIHSLGERGVIDAIRSAAPSDMNGDDAAVLSPSSFASKTVCSVDLLVEDQHFRSDWSTPYDVGRRAVVQNFADIEAMGARPVALLLGVAAPPELDSDVLTGIARGIADEAGRWPAELVGGDVVTSERLTLSITAIGELAGPAPALSLSSAHPGQTLIASGRLGYSAAGWALLEHFGSPDAIPDSEHLQTLVDAFRVPSLARARGTVARSTGATAMTDNSDGLVVDLSTMARTSHVTIDLDKAAIAPDPAVREAARLLGRDPMEWICQGGEDHALLATTGADIPSGFRFLGRVHKQGAEPLTIDGQPPTFTLGWDPFGGESFARESSDRE</sequence>
<accession>A0A2W5SVX5</accession>
<feature type="binding site" evidence="1">
    <location>
        <position position="29"/>
    </location>
    <ligand>
        <name>Mg(2+)</name>
        <dbReference type="ChEBI" id="CHEBI:18420"/>
        <label>3</label>
    </ligand>
</feature>
<reference evidence="5 6" key="1">
    <citation type="submission" date="2017-08" db="EMBL/GenBank/DDBJ databases">
        <title>Infants hospitalized years apart are colonized by the same room-sourced microbial strains.</title>
        <authorList>
            <person name="Brooks B."/>
            <person name="Olm M.R."/>
            <person name="Firek B.A."/>
            <person name="Baker R."/>
            <person name="Thomas B.C."/>
            <person name="Morowitz M.J."/>
            <person name="Banfield J.F."/>
        </authorList>
    </citation>
    <scope>NUCLEOTIDE SEQUENCE [LARGE SCALE GENOMIC DNA]</scope>
    <source>
        <strain evidence="5">S2_003_000_R1_3</strain>
    </source>
</reference>
<feature type="binding site" evidence="1">
    <location>
        <position position="76"/>
    </location>
    <ligand>
        <name>Mg(2+)</name>
        <dbReference type="ChEBI" id="CHEBI:18420"/>
        <label>4</label>
    </ligand>
</feature>
<dbReference type="GO" id="GO:0009228">
    <property type="term" value="P:thiamine biosynthetic process"/>
    <property type="evidence" value="ECO:0007669"/>
    <property type="project" value="UniProtKB-KW"/>
</dbReference>
<dbReference type="GO" id="GO:0009229">
    <property type="term" value="P:thiamine diphosphate biosynthetic process"/>
    <property type="evidence" value="ECO:0007669"/>
    <property type="project" value="UniProtKB-UniRule"/>
</dbReference>
<evidence type="ECO:0000259" key="4">
    <source>
        <dbReference type="Pfam" id="PF02769"/>
    </source>
</evidence>
<feature type="binding site" evidence="1">
    <location>
        <position position="54"/>
    </location>
    <ligand>
        <name>substrate</name>
    </ligand>
</feature>
<dbReference type="EMBL" id="QFRA01000004">
    <property type="protein sequence ID" value="PZR05837.1"/>
    <property type="molecule type" value="Genomic_DNA"/>
</dbReference>
<feature type="binding site" evidence="1">
    <location>
        <position position="273"/>
    </location>
    <ligand>
        <name>substrate</name>
    </ligand>
</feature>
<feature type="binding site" evidence="1">
    <location>
        <position position="76"/>
    </location>
    <ligand>
        <name>Mg(2+)</name>
        <dbReference type="ChEBI" id="CHEBI:18420"/>
        <label>2</label>
    </ligand>
</feature>
<feature type="binding site" evidence="1">
    <location>
        <position position="47"/>
    </location>
    <ligand>
        <name>Mg(2+)</name>
        <dbReference type="ChEBI" id="CHEBI:18420"/>
        <label>2</label>
    </ligand>
</feature>
<dbReference type="InterPro" id="IPR016188">
    <property type="entry name" value="PurM-like_N"/>
</dbReference>
<name>A0A2W5SVX5_9CORY</name>
<comment type="function">
    <text evidence="1">Catalyzes the ATP-dependent phosphorylation of thiamine-monophosphate (TMP) to form thiamine-pyrophosphate (TPP), the active form of vitamin B1.</text>
</comment>
<dbReference type="PANTHER" id="PTHR30270">
    <property type="entry name" value="THIAMINE-MONOPHOSPHATE KINASE"/>
    <property type="match status" value="1"/>
</dbReference>
<dbReference type="HAMAP" id="MF_02128">
    <property type="entry name" value="TMP_kinase"/>
    <property type="match status" value="1"/>
</dbReference>
<feature type="domain" description="PurM-like N-terminal" evidence="3">
    <location>
        <begin position="27"/>
        <end position="140"/>
    </location>
</feature>
<evidence type="ECO:0000259" key="3">
    <source>
        <dbReference type="Pfam" id="PF00586"/>
    </source>
</evidence>
<dbReference type="NCBIfam" id="TIGR01379">
    <property type="entry name" value="thiL"/>
    <property type="match status" value="1"/>
</dbReference>
<evidence type="ECO:0000313" key="5">
    <source>
        <dbReference type="EMBL" id="PZR05837.1"/>
    </source>
</evidence>
<keyword evidence="1" id="KW-0808">Transferase</keyword>
<dbReference type="Pfam" id="PF00586">
    <property type="entry name" value="AIRS"/>
    <property type="match status" value="1"/>
</dbReference>
<keyword evidence="1 5" id="KW-0418">Kinase</keyword>
<dbReference type="NCBIfam" id="NF004351">
    <property type="entry name" value="PRK05731.1-4"/>
    <property type="match status" value="1"/>
</dbReference>
<comment type="catalytic activity">
    <reaction evidence="1">
        <text>thiamine phosphate + ATP = thiamine diphosphate + ADP</text>
        <dbReference type="Rhea" id="RHEA:15913"/>
        <dbReference type="ChEBI" id="CHEBI:30616"/>
        <dbReference type="ChEBI" id="CHEBI:37575"/>
        <dbReference type="ChEBI" id="CHEBI:58937"/>
        <dbReference type="ChEBI" id="CHEBI:456216"/>
        <dbReference type="EC" id="2.7.4.16"/>
    </reaction>
</comment>